<dbReference type="VEuPathDB" id="FungiDB:BO70DRAFT_50067"/>
<dbReference type="GeneID" id="37070727"/>
<dbReference type="Proteomes" id="UP000247233">
    <property type="component" value="Unassembled WGS sequence"/>
</dbReference>
<accession>A0A317W2Q4</accession>
<sequence length="54" mass="5621">MASTLRLGTSALRSTTLAAKPTVQSAAFNGLRCYSTGKSKVCVAPITITLVLSY</sequence>
<reference evidence="1 2" key="1">
    <citation type="submission" date="2016-12" db="EMBL/GenBank/DDBJ databases">
        <title>The genomes of Aspergillus section Nigri reveals drivers in fungal speciation.</title>
        <authorList>
            <consortium name="DOE Joint Genome Institute"/>
            <person name="Vesth T.C."/>
            <person name="Nybo J."/>
            <person name="Theobald S."/>
            <person name="Brandl J."/>
            <person name="Frisvad J.C."/>
            <person name="Nielsen K.F."/>
            <person name="Lyhne E.K."/>
            <person name="Kogle M.E."/>
            <person name="Kuo A."/>
            <person name="Riley R."/>
            <person name="Clum A."/>
            <person name="Nolan M."/>
            <person name="Lipzen A."/>
            <person name="Salamov A."/>
            <person name="Henrissat B."/>
            <person name="Wiebenga A."/>
            <person name="De Vries R.P."/>
            <person name="Grigoriev I.V."/>
            <person name="Mortensen U.H."/>
            <person name="Andersen M.R."/>
            <person name="Baker S.E."/>
        </authorList>
    </citation>
    <scope>NUCLEOTIDE SEQUENCE [LARGE SCALE GENOMIC DNA]</scope>
    <source>
        <strain evidence="1 2">CBS 117.55</strain>
    </source>
</reference>
<evidence type="ECO:0000313" key="1">
    <source>
        <dbReference type="EMBL" id="PWY79552.1"/>
    </source>
</evidence>
<evidence type="ECO:0000313" key="2">
    <source>
        <dbReference type="Proteomes" id="UP000247233"/>
    </source>
</evidence>
<organism evidence="1 2">
    <name type="scientific">Aspergillus heteromorphus CBS 117.55</name>
    <dbReference type="NCBI Taxonomy" id="1448321"/>
    <lineage>
        <taxon>Eukaryota</taxon>
        <taxon>Fungi</taxon>
        <taxon>Dikarya</taxon>
        <taxon>Ascomycota</taxon>
        <taxon>Pezizomycotina</taxon>
        <taxon>Eurotiomycetes</taxon>
        <taxon>Eurotiomycetidae</taxon>
        <taxon>Eurotiales</taxon>
        <taxon>Aspergillaceae</taxon>
        <taxon>Aspergillus</taxon>
        <taxon>Aspergillus subgen. Circumdati</taxon>
    </lineage>
</organism>
<dbReference type="EMBL" id="MSFL01000015">
    <property type="protein sequence ID" value="PWY79552.1"/>
    <property type="molecule type" value="Genomic_DNA"/>
</dbReference>
<comment type="caution">
    <text evidence="1">The sequence shown here is derived from an EMBL/GenBank/DDBJ whole genome shotgun (WGS) entry which is preliminary data.</text>
</comment>
<dbReference type="OrthoDB" id="10401555at2759"/>
<gene>
    <name evidence="1" type="ORF">BO70DRAFT_50067</name>
</gene>
<name>A0A317W2Q4_9EURO</name>
<dbReference type="RefSeq" id="XP_025398575.1">
    <property type="nucleotide sequence ID" value="XM_025548490.1"/>
</dbReference>
<keyword evidence="2" id="KW-1185">Reference proteome</keyword>
<dbReference type="STRING" id="1448321.A0A317W2Q4"/>
<proteinExistence type="predicted"/>
<dbReference type="AlphaFoldDB" id="A0A317W2Q4"/>
<protein>
    <submittedName>
        <fullName evidence="1">Uncharacterized protein</fullName>
    </submittedName>
</protein>